<feature type="transmembrane region" description="Helical" evidence="1">
    <location>
        <begin position="12"/>
        <end position="39"/>
    </location>
</feature>
<evidence type="ECO:0000256" key="1">
    <source>
        <dbReference type="SAM" id="Phobius"/>
    </source>
</evidence>
<keyword evidence="1" id="KW-1133">Transmembrane helix</keyword>
<dbReference type="EMBL" id="ML738296">
    <property type="protein sequence ID" value="KAE8318634.1"/>
    <property type="molecule type" value="Genomic_DNA"/>
</dbReference>
<gene>
    <name evidence="2" type="ORF">BDV41DRAFT_521628</name>
</gene>
<protein>
    <submittedName>
        <fullName evidence="2">Uncharacterized protein</fullName>
    </submittedName>
</protein>
<evidence type="ECO:0000313" key="3">
    <source>
        <dbReference type="Proteomes" id="UP000325433"/>
    </source>
</evidence>
<reference evidence="3" key="1">
    <citation type="submission" date="2019-04" db="EMBL/GenBank/DDBJ databases">
        <title>Friends and foes A comparative genomics studyof 23 Aspergillus species from section Flavi.</title>
        <authorList>
            <consortium name="DOE Joint Genome Institute"/>
            <person name="Kjaerbolling I."/>
            <person name="Vesth T."/>
            <person name="Frisvad J.C."/>
            <person name="Nybo J.L."/>
            <person name="Theobald S."/>
            <person name="Kildgaard S."/>
            <person name="Isbrandt T."/>
            <person name="Kuo A."/>
            <person name="Sato A."/>
            <person name="Lyhne E.K."/>
            <person name="Kogle M.E."/>
            <person name="Wiebenga A."/>
            <person name="Kun R.S."/>
            <person name="Lubbers R.J."/>
            <person name="Makela M.R."/>
            <person name="Barry K."/>
            <person name="Chovatia M."/>
            <person name="Clum A."/>
            <person name="Daum C."/>
            <person name="Haridas S."/>
            <person name="He G."/>
            <person name="LaButti K."/>
            <person name="Lipzen A."/>
            <person name="Mondo S."/>
            <person name="Riley R."/>
            <person name="Salamov A."/>
            <person name="Simmons B.A."/>
            <person name="Magnuson J.K."/>
            <person name="Henrissat B."/>
            <person name="Mortensen U.H."/>
            <person name="Larsen T.O."/>
            <person name="Devries R.P."/>
            <person name="Grigoriev I.V."/>
            <person name="Machida M."/>
            <person name="Baker S.E."/>
            <person name="Andersen M.R."/>
        </authorList>
    </citation>
    <scope>NUCLEOTIDE SEQUENCE [LARGE SCALE GENOMIC DNA]</scope>
    <source>
        <strain evidence="3">CBS 130015</strain>
    </source>
</reference>
<evidence type="ECO:0000313" key="2">
    <source>
        <dbReference type="EMBL" id="KAE8318634.1"/>
    </source>
</evidence>
<proteinExistence type="predicted"/>
<keyword evidence="3" id="KW-1185">Reference proteome</keyword>
<dbReference type="AlphaFoldDB" id="A0A5N6WCW0"/>
<sequence length="51" mass="5597">MTGYPMGSSSSMLIMVLLSGVKLVGLWMDWNCFCLVLVLHILHVRALGTVC</sequence>
<keyword evidence="1" id="KW-0472">Membrane</keyword>
<keyword evidence="1" id="KW-0812">Transmembrane</keyword>
<accession>A0A5N6WCW0</accession>
<dbReference type="Proteomes" id="UP000325433">
    <property type="component" value="Unassembled WGS sequence"/>
</dbReference>
<organism evidence="2 3">
    <name type="scientific">Aspergillus transmontanensis</name>
    <dbReference type="NCBI Taxonomy" id="1034304"/>
    <lineage>
        <taxon>Eukaryota</taxon>
        <taxon>Fungi</taxon>
        <taxon>Dikarya</taxon>
        <taxon>Ascomycota</taxon>
        <taxon>Pezizomycotina</taxon>
        <taxon>Eurotiomycetes</taxon>
        <taxon>Eurotiomycetidae</taxon>
        <taxon>Eurotiales</taxon>
        <taxon>Aspergillaceae</taxon>
        <taxon>Aspergillus</taxon>
        <taxon>Aspergillus subgen. Circumdati</taxon>
    </lineage>
</organism>
<name>A0A5N6WCW0_9EURO</name>